<keyword evidence="3 7" id="KW-0479">Metal-binding</keyword>
<comment type="similarity">
    <text evidence="1 7">Belongs to the cytochrome P450 family.</text>
</comment>
<evidence type="ECO:0000256" key="1">
    <source>
        <dbReference type="ARBA" id="ARBA00010617"/>
    </source>
</evidence>
<keyword evidence="2 7" id="KW-0349">Heme</keyword>
<dbReference type="PRINTS" id="PR00463">
    <property type="entry name" value="EP450I"/>
</dbReference>
<dbReference type="InterPro" id="IPR002401">
    <property type="entry name" value="Cyt_P450_E_grp-I"/>
</dbReference>
<evidence type="ECO:0000256" key="2">
    <source>
        <dbReference type="ARBA" id="ARBA00022617"/>
    </source>
</evidence>
<reference evidence="9" key="1">
    <citation type="journal article" date="2019" name="Int. J. Syst. Evol. Microbiol.">
        <title>The Global Catalogue of Microorganisms (GCM) 10K type strain sequencing project: providing services to taxonomists for standard genome sequencing and annotation.</title>
        <authorList>
            <consortium name="The Broad Institute Genomics Platform"/>
            <consortium name="The Broad Institute Genome Sequencing Center for Infectious Disease"/>
            <person name="Wu L."/>
            <person name="Ma J."/>
        </authorList>
    </citation>
    <scope>NUCLEOTIDE SEQUENCE [LARGE SCALE GENOMIC DNA]</scope>
    <source>
        <strain evidence="9">JCM 10649</strain>
    </source>
</reference>
<gene>
    <name evidence="8" type="ORF">GCM10009544_52810</name>
</gene>
<dbReference type="PROSITE" id="PS00086">
    <property type="entry name" value="CYTOCHROME_P450"/>
    <property type="match status" value="1"/>
</dbReference>
<dbReference type="Gene3D" id="1.10.630.10">
    <property type="entry name" value="Cytochrome P450"/>
    <property type="match status" value="1"/>
</dbReference>
<dbReference type="PRINTS" id="PR00385">
    <property type="entry name" value="P450"/>
</dbReference>
<dbReference type="Proteomes" id="UP001499895">
    <property type="component" value="Unassembled WGS sequence"/>
</dbReference>
<proteinExistence type="inferred from homology"/>
<keyword evidence="4 7" id="KW-0560">Oxidoreductase</keyword>
<dbReference type="InterPro" id="IPR050196">
    <property type="entry name" value="Cytochrome_P450_Monoox"/>
</dbReference>
<keyword evidence="5 7" id="KW-0408">Iron</keyword>
<dbReference type="InterPro" id="IPR001128">
    <property type="entry name" value="Cyt_P450"/>
</dbReference>
<dbReference type="SUPFAM" id="SSF48264">
    <property type="entry name" value="Cytochrome P450"/>
    <property type="match status" value="1"/>
</dbReference>
<name>A0ABP3KUR1_9ACTN</name>
<evidence type="ECO:0000256" key="4">
    <source>
        <dbReference type="ARBA" id="ARBA00023002"/>
    </source>
</evidence>
<dbReference type="Pfam" id="PF00067">
    <property type="entry name" value="p450"/>
    <property type="match status" value="1"/>
</dbReference>
<dbReference type="InterPro" id="IPR036396">
    <property type="entry name" value="Cyt_P450_sf"/>
</dbReference>
<dbReference type="EMBL" id="BAAAHB010000084">
    <property type="protein sequence ID" value="GAA0484572.1"/>
    <property type="molecule type" value="Genomic_DNA"/>
</dbReference>
<dbReference type="PANTHER" id="PTHR24291">
    <property type="entry name" value="CYTOCHROME P450 FAMILY 4"/>
    <property type="match status" value="1"/>
</dbReference>
<accession>A0ABP3KUR1</accession>
<keyword evidence="6 7" id="KW-0503">Monooxygenase</keyword>
<evidence type="ECO:0000313" key="8">
    <source>
        <dbReference type="EMBL" id="GAA0484572.1"/>
    </source>
</evidence>
<evidence type="ECO:0000256" key="7">
    <source>
        <dbReference type="RuleBase" id="RU000461"/>
    </source>
</evidence>
<comment type="caution">
    <text evidence="8">The sequence shown here is derived from an EMBL/GenBank/DDBJ whole genome shotgun (WGS) entry which is preliminary data.</text>
</comment>
<evidence type="ECO:0000256" key="5">
    <source>
        <dbReference type="ARBA" id="ARBA00023004"/>
    </source>
</evidence>
<dbReference type="InterPro" id="IPR017972">
    <property type="entry name" value="Cyt_P450_CS"/>
</dbReference>
<protein>
    <submittedName>
        <fullName evidence="8">Cytochrome P450</fullName>
    </submittedName>
</protein>
<dbReference type="PANTHER" id="PTHR24291:SF50">
    <property type="entry name" value="BIFUNCTIONAL ALBAFLAVENONE MONOOXYGENASE_TERPENE SYNTHASE"/>
    <property type="match status" value="1"/>
</dbReference>
<sequence length="456" mass="50943">METDPMQTDFSFGTAKGAFPVVGHMRQLLRQPLEFLEALSGVGDLVEIRLGTRRAYVACHPQLVRHMLTDSRLYDKEDTRLEAAQEKYGDSLATASRDRHRKLRRILQPAFDHTSLEKYSALLEQEIEALAGHWRRGQVLDVFPEFRDFATRAVSRTLFPDHIGEETLKEIQCLFRSMGGAGRQGAVSRLTGLLRGMGGSRQQRQILQELGAVLDRVTAECRLGGTQGTYLLSTLFADGGRGDDDRGPTDTEIRAQALSLLAAGSHTVAATLTWTFHLLSQHPGIEGRLHEEVDSVLGGRPARWEHLSGLAFTARVLTEALRLYPPVWLLMRYTTGDMRLAGRHLPRGSTLLLSPLAVQRRADIFAGPRDFDPDRWLPHRAAAYPRGAFVAFGAGAHKCIGDSFGMIEATLTLATITQRWQLRHAPGVNLRPELFALAVHPRNLPMRVHARRHNRR</sequence>
<evidence type="ECO:0000256" key="3">
    <source>
        <dbReference type="ARBA" id="ARBA00022723"/>
    </source>
</evidence>
<keyword evidence="9" id="KW-1185">Reference proteome</keyword>
<evidence type="ECO:0000256" key="6">
    <source>
        <dbReference type="ARBA" id="ARBA00023033"/>
    </source>
</evidence>
<evidence type="ECO:0000313" key="9">
    <source>
        <dbReference type="Proteomes" id="UP001499895"/>
    </source>
</evidence>
<organism evidence="8 9">
    <name type="scientific">Streptomyces stramineus</name>
    <dbReference type="NCBI Taxonomy" id="173861"/>
    <lineage>
        <taxon>Bacteria</taxon>
        <taxon>Bacillati</taxon>
        <taxon>Actinomycetota</taxon>
        <taxon>Actinomycetes</taxon>
        <taxon>Kitasatosporales</taxon>
        <taxon>Streptomycetaceae</taxon>
        <taxon>Streptomyces</taxon>
    </lineage>
</organism>
<dbReference type="RefSeq" id="WP_344095321.1">
    <property type="nucleotide sequence ID" value="NZ_BAAAHB010000084.1"/>
</dbReference>